<accession>A0ACC2EST3</accession>
<evidence type="ECO:0000313" key="2">
    <source>
        <dbReference type="Proteomes" id="UP001162992"/>
    </source>
</evidence>
<comment type="caution">
    <text evidence="1">The sequence shown here is derived from an EMBL/GenBank/DDBJ whole genome shotgun (WGS) entry which is preliminary data.</text>
</comment>
<keyword evidence="2" id="KW-1185">Reference proteome</keyword>
<evidence type="ECO:0000313" key="1">
    <source>
        <dbReference type="EMBL" id="KAJ7569440.1"/>
    </source>
</evidence>
<gene>
    <name evidence="1" type="ORF">O6H91_01G078100</name>
</gene>
<organism evidence="1 2">
    <name type="scientific">Diphasiastrum complanatum</name>
    <name type="common">Issler's clubmoss</name>
    <name type="synonym">Lycopodium complanatum</name>
    <dbReference type="NCBI Taxonomy" id="34168"/>
    <lineage>
        <taxon>Eukaryota</taxon>
        <taxon>Viridiplantae</taxon>
        <taxon>Streptophyta</taxon>
        <taxon>Embryophyta</taxon>
        <taxon>Tracheophyta</taxon>
        <taxon>Lycopodiopsida</taxon>
        <taxon>Lycopodiales</taxon>
        <taxon>Lycopodiaceae</taxon>
        <taxon>Lycopodioideae</taxon>
        <taxon>Diphasiastrum</taxon>
    </lineage>
</organism>
<reference evidence="2" key="1">
    <citation type="journal article" date="2024" name="Proc. Natl. Acad. Sci. U.S.A.">
        <title>Extraordinary preservation of gene collinearity over three hundred million years revealed in homosporous lycophytes.</title>
        <authorList>
            <person name="Li C."/>
            <person name="Wickell D."/>
            <person name="Kuo L.Y."/>
            <person name="Chen X."/>
            <person name="Nie B."/>
            <person name="Liao X."/>
            <person name="Peng D."/>
            <person name="Ji J."/>
            <person name="Jenkins J."/>
            <person name="Williams M."/>
            <person name="Shu S."/>
            <person name="Plott C."/>
            <person name="Barry K."/>
            <person name="Rajasekar S."/>
            <person name="Grimwood J."/>
            <person name="Han X."/>
            <person name="Sun S."/>
            <person name="Hou Z."/>
            <person name="He W."/>
            <person name="Dai G."/>
            <person name="Sun C."/>
            <person name="Schmutz J."/>
            <person name="Leebens-Mack J.H."/>
            <person name="Li F.W."/>
            <person name="Wang L."/>
        </authorList>
    </citation>
    <scope>NUCLEOTIDE SEQUENCE [LARGE SCALE GENOMIC DNA]</scope>
    <source>
        <strain evidence="2">cv. PW_Plant_1</strain>
    </source>
</reference>
<dbReference type="EMBL" id="CM055092">
    <property type="protein sequence ID" value="KAJ7569440.1"/>
    <property type="molecule type" value="Genomic_DNA"/>
</dbReference>
<protein>
    <submittedName>
        <fullName evidence="1">Uncharacterized protein</fullName>
    </submittedName>
</protein>
<dbReference type="Proteomes" id="UP001162992">
    <property type="component" value="Chromosome 1"/>
</dbReference>
<name>A0ACC2EST3_DIPCM</name>
<sequence>MVGLSAAERVYIEDGIAQDLRLDGRGRQHFRSLSIQTGVIPQANGSARVRLAGTDVIASVKAELGSPQPGRPGCGNMFISVECSPTAAPEFEGKGGEDTNLELAKALQRNFLGGASGAGAAIDLTTLIVIEGKVCWELYIDGLVLSSDGNILDALSIAVKAALSNTGIPKVQVMGGLSLEEADFELSDNPEEFSHLDTAQVPVTVTISKVGRYHIVDATAEEESQVSSAVSVAVNSKGLICGLTKSGTAGLDPSILMDMISVGKRVGLKTISSVETDIAAAERTLEAE</sequence>
<proteinExistence type="predicted"/>